<keyword evidence="2" id="KW-0812">Transmembrane</keyword>
<dbReference type="SUPFAM" id="SSF53448">
    <property type="entry name" value="Nucleotide-diphospho-sugar transferases"/>
    <property type="match status" value="1"/>
</dbReference>
<dbReference type="GO" id="GO:0016740">
    <property type="term" value="F:transferase activity"/>
    <property type="evidence" value="ECO:0007669"/>
    <property type="project" value="UniProtKB-KW"/>
</dbReference>
<dbReference type="Proteomes" id="UP000539372">
    <property type="component" value="Unassembled WGS sequence"/>
</dbReference>
<keyword evidence="4" id="KW-0808">Transferase</keyword>
<dbReference type="CDD" id="cd02511">
    <property type="entry name" value="Beta4Glucosyltransferase"/>
    <property type="match status" value="1"/>
</dbReference>
<keyword evidence="2" id="KW-0472">Membrane</keyword>
<protein>
    <submittedName>
        <fullName evidence="4">Glycosyltransferase family 2 protein</fullName>
    </submittedName>
</protein>
<evidence type="ECO:0000256" key="1">
    <source>
        <dbReference type="ARBA" id="ARBA00038494"/>
    </source>
</evidence>
<comment type="similarity">
    <text evidence="1">Belongs to the glycosyltransferase 2 family. WaaE/KdtX subfamily.</text>
</comment>
<evidence type="ECO:0000313" key="5">
    <source>
        <dbReference type="Proteomes" id="UP000539372"/>
    </source>
</evidence>
<dbReference type="Gene3D" id="3.90.550.10">
    <property type="entry name" value="Spore Coat Polysaccharide Biosynthesis Protein SpsA, Chain A"/>
    <property type="match status" value="1"/>
</dbReference>
<evidence type="ECO:0000313" key="4">
    <source>
        <dbReference type="EMBL" id="NMM45857.1"/>
    </source>
</evidence>
<comment type="caution">
    <text evidence="4">The sequence shown here is derived from an EMBL/GenBank/DDBJ whole genome shotgun (WGS) entry which is preliminary data.</text>
</comment>
<dbReference type="InterPro" id="IPR001173">
    <property type="entry name" value="Glyco_trans_2-like"/>
</dbReference>
<keyword evidence="2" id="KW-1133">Transmembrane helix</keyword>
<dbReference type="PANTHER" id="PTHR43630:SF2">
    <property type="entry name" value="GLYCOSYLTRANSFERASE"/>
    <property type="match status" value="1"/>
</dbReference>
<dbReference type="RefSeq" id="WP_169626232.1">
    <property type="nucleotide sequence ID" value="NZ_JABBNT010000004.1"/>
</dbReference>
<accession>A0A7Y0E259</accession>
<sequence>MTQNAGPTLSCLVVARNEEAMLPDCLTSLSFADQLVVVLDRTTDSSKAIAEKAGALVIEGAWESEGARRNTGIDACTSDWILEVDADERATPEVEAEVRKTITEGPDGLYLIPIRNVISGREVKHGWGAYNGAASAPRLFSKGAKIWGPERVHPSLTTGPKRGSLKHGLIHLVDRDLSDMIDRMNRYTDLMARDAVDKNTVPTLGGALRRIFSRGWKSYVSRKGYKEGIYGIALAFFAASYSLLIHVKAKEILDRRARGQDV</sequence>
<proteinExistence type="inferred from homology"/>
<evidence type="ECO:0000256" key="2">
    <source>
        <dbReference type="SAM" id="Phobius"/>
    </source>
</evidence>
<dbReference type="AlphaFoldDB" id="A0A7Y0E259"/>
<feature type="domain" description="Glycosyltransferase 2-like" evidence="3">
    <location>
        <begin position="10"/>
        <end position="122"/>
    </location>
</feature>
<name>A0A7Y0E259_9PROT</name>
<gene>
    <name evidence="4" type="ORF">HH303_15275</name>
</gene>
<reference evidence="4 5" key="1">
    <citation type="submission" date="2020-04" db="EMBL/GenBank/DDBJ databases">
        <title>Rhodospirillaceae bacterium KN72 isolated from deep sea.</title>
        <authorList>
            <person name="Zhang D.-C."/>
        </authorList>
    </citation>
    <scope>NUCLEOTIDE SEQUENCE [LARGE SCALE GENOMIC DNA]</scope>
    <source>
        <strain evidence="4 5">KN72</strain>
    </source>
</reference>
<dbReference type="InterPro" id="IPR029044">
    <property type="entry name" value="Nucleotide-diphossugar_trans"/>
</dbReference>
<dbReference type="EMBL" id="JABBNT010000004">
    <property type="protein sequence ID" value="NMM45857.1"/>
    <property type="molecule type" value="Genomic_DNA"/>
</dbReference>
<feature type="transmembrane region" description="Helical" evidence="2">
    <location>
        <begin position="228"/>
        <end position="247"/>
    </location>
</feature>
<dbReference type="Pfam" id="PF00535">
    <property type="entry name" value="Glycos_transf_2"/>
    <property type="match status" value="1"/>
</dbReference>
<evidence type="ECO:0000259" key="3">
    <source>
        <dbReference type="Pfam" id="PF00535"/>
    </source>
</evidence>
<keyword evidence="5" id="KW-1185">Reference proteome</keyword>
<dbReference type="PANTHER" id="PTHR43630">
    <property type="entry name" value="POLY-BETA-1,6-N-ACETYL-D-GLUCOSAMINE SYNTHASE"/>
    <property type="match status" value="1"/>
</dbReference>
<organism evidence="4 5">
    <name type="scientific">Pacificispira spongiicola</name>
    <dbReference type="NCBI Taxonomy" id="2729598"/>
    <lineage>
        <taxon>Bacteria</taxon>
        <taxon>Pseudomonadati</taxon>
        <taxon>Pseudomonadota</taxon>
        <taxon>Alphaproteobacteria</taxon>
        <taxon>Rhodospirillales</taxon>
        <taxon>Rhodospirillaceae</taxon>
        <taxon>Pacificispira</taxon>
    </lineage>
</organism>